<protein>
    <submittedName>
        <fullName evidence="3">Bindin</fullName>
    </submittedName>
</protein>
<evidence type="ECO:0000313" key="2">
    <source>
        <dbReference type="Proteomes" id="UP000025227"/>
    </source>
</evidence>
<organism evidence="2 3">
    <name type="scientific">Haemonchus contortus</name>
    <name type="common">Barber pole worm</name>
    <dbReference type="NCBI Taxonomy" id="6289"/>
    <lineage>
        <taxon>Eukaryota</taxon>
        <taxon>Metazoa</taxon>
        <taxon>Ecdysozoa</taxon>
        <taxon>Nematoda</taxon>
        <taxon>Chromadorea</taxon>
        <taxon>Rhabditida</taxon>
        <taxon>Rhabditina</taxon>
        <taxon>Rhabditomorpha</taxon>
        <taxon>Strongyloidea</taxon>
        <taxon>Trichostrongylidae</taxon>
        <taxon>Haemonchus</taxon>
    </lineage>
</organism>
<feature type="region of interest" description="Disordered" evidence="1">
    <location>
        <begin position="1"/>
        <end position="57"/>
    </location>
</feature>
<keyword evidence="2" id="KW-1185">Reference proteome</keyword>
<dbReference type="AlphaFoldDB" id="A0A7I4YV94"/>
<name>A0A7I4YV94_HAECO</name>
<sequence>VILAMGSGRGRQPYRNNGAVRGNFSTPYGFDVALNPSDDSDDGSSLSNFQDDGLYSDEEEQYIQYRTTAEVPIEGNGDQLLSEQESGSAPRASPNMDRAENGRAFHEMTMMQMARYMFNFTEVRNAIQDFDQELFVKIANIIFSETNLQ</sequence>
<proteinExistence type="predicted"/>
<reference evidence="3" key="1">
    <citation type="submission" date="2020-12" db="UniProtKB">
        <authorList>
            <consortium name="WormBaseParasite"/>
        </authorList>
    </citation>
    <scope>IDENTIFICATION</scope>
    <source>
        <strain evidence="3">MHco3</strain>
    </source>
</reference>
<dbReference type="WBParaSite" id="HCON_00149320-00001">
    <property type="protein sequence ID" value="HCON_00149320-00001"/>
    <property type="gene ID" value="HCON_00149320"/>
</dbReference>
<evidence type="ECO:0000313" key="3">
    <source>
        <dbReference type="WBParaSite" id="HCON_00149320-00001"/>
    </source>
</evidence>
<dbReference type="Proteomes" id="UP000025227">
    <property type="component" value="Unplaced"/>
</dbReference>
<feature type="region of interest" description="Disordered" evidence="1">
    <location>
        <begin position="69"/>
        <end position="99"/>
    </location>
</feature>
<accession>A0A7I4YV94</accession>
<dbReference type="OrthoDB" id="5876915at2759"/>
<evidence type="ECO:0000256" key="1">
    <source>
        <dbReference type="SAM" id="MobiDB-lite"/>
    </source>
</evidence>